<feature type="domain" description="Mannan-binding protein" evidence="1">
    <location>
        <begin position="68"/>
        <end position="103"/>
    </location>
</feature>
<name>A0A853ICD8_9GAMM</name>
<protein>
    <submittedName>
        <fullName evidence="2">Mannan-binding lectin</fullName>
    </submittedName>
</protein>
<dbReference type="AlphaFoldDB" id="A0A853ICD8"/>
<evidence type="ECO:0000313" key="2">
    <source>
        <dbReference type="EMBL" id="NYZ66865.1"/>
    </source>
</evidence>
<gene>
    <name evidence="2" type="ORF">H0A36_12660</name>
</gene>
<evidence type="ECO:0000259" key="1">
    <source>
        <dbReference type="Pfam" id="PF12151"/>
    </source>
</evidence>
<dbReference type="InterPro" id="IPR053754">
    <property type="entry name" value="OligoMan_bind_ChitinaseAct_sf"/>
</dbReference>
<dbReference type="Gene3D" id="3.30.1490.230">
    <property type="match status" value="1"/>
</dbReference>
<keyword evidence="3" id="KW-1185">Reference proteome</keyword>
<reference evidence="2 3" key="1">
    <citation type="submission" date="2020-07" db="EMBL/GenBank/DDBJ databases">
        <title>Endozoicomonas sp. nov., isolated from sediment.</title>
        <authorList>
            <person name="Gu T."/>
        </authorList>
    </citation>
    <scope>NUCLEOTIDE SEQUENCE [LARGE SCALE GENOMIC DNA]</scope>
    <source>
        <strain evidence="2 3">SM1973</strain>
    </source>
</reference>
<organism evidence="2 3">
    <name type="scientific">Spartinivicinus marinus</name>
    <dbReference type="NCBI Taxonomy" id="2994442"/>
    <lineage>
        <taxon>Bacteria</taxon>
        <taxon>Pseudomonadati</taxon>
        <taxon>Pseudomonadota</taxon>
        <taxon>Gammaproteobacteria</taxon>
        <taxon>Oceanospirillales</taxon>
        <taxon>Zooshikellaceae</taxon>
        <taxon>Spartinivicinus</taxon>
    </lineage>
</organism>
<proteinExistence type="predicted"/>
<comment type="caution">
    <text evidence="2">The sequence shown here is derived from an EMBL/GenBank/DDBJ whole genome shotgun (WGS) entry which is preliminary data.</text>
</comment>
<sequence length="106" mass="12903">MDYFVDQGRVGIWQRHNRSNQKWYWQPRQSRSNDDFLDQFFYQEERQQYNYRPACQTKDRRAGPIWDQRHANETCPGVCSAYNSRWTGHWNTVEWGSVSVCQCKQC</sequence>
<evidence type="ECO:0000313" key="3">
    <source>
        <dbReference type="Proteomes" id="UP000569732"/>
    </source>
</evidence>
<dbReference type="Pfam" id="PF12151">
    <property type="entry name" value="MVL"/>
    <property type="match status" value="1"/>
</dbReference>
<dbReference type="InterPro" id="IPR021992">
    <property type="entry name" value="MVL"/>
</dbReference>
<accession>A0A853ICD8</accession>
<dbReference type="EMBL" id="JACCKB010000018">
    <property type="protein sequence ID" value="NYZ66865.1"/>
    <property type="molecule type" value="Genomic_DNA"/>
</dbReference>
<dbReference type="Proteomes" id="UP000569732">
    <property type="component" value="Unassembled WGS sequence"/>
</dbReference>